<evidence type="ECO:0000313" key="2">
    <source>
        <dbReference type="Proteomes" id="UP000252582"/>
    </source>
</evidence>
<dbReference type="Proteomes" id="UP000252582">
    <property type="component" value="Unassembled WGS sequence"/>
</dbReference>
<evidence type="ECO:0000313" key="1">
    <source>
        <dbReference type="EMBL" id="RCW28332.1"/>
    </source>
</evidence>
<dbReference type="RefSeq" id="WP_114361422.1">
    <property type="nucleotide sequence ID" value="NZ_QPIX01000001.1"/>
</dbReference>
<sequence>MTSNKPQRESPWRIGSFTKNFSWGSVDNGFKRLHHAINVGFKRDLKPVPRELFWERLERGGFVPHIPSNFFVFNGTIDRENYIFPDELVFKALSSEHDRSFDKLALFTLLLSEVGKWKGARSGQSQPSEWARYFILERLQGKDTWAPTHYSANEIEKFLSETNRFEGGSGTRKLATNLAYFFSLARLDQFAEEDNLSWITDSVFLALDRYFMIKKPENFGVEWAIDTLAENGIADLAGPFEETFLTYEAISARLYTESKGVDRLKGTTSTVIGVLSREPLLYKELPAIVGNWLKNRLFVEFVDKDRLEQLKSFNAEQFYDKAIEKLHNSLPKPTLNGNELIALVRPQDDSD</sequence>
<proteinExistence type="predicted"/>
<name>A0A6I7HTN6_9HYPH</name>
<reference evidence="1 2" key="1">
    <citation type="submission" date="2018-07" db="EMBL/GenBank/DDBJ databases">
        <title>Genomic Encyclopedia of Type Strains, Phase IV (KMG-IV): sequencing the most valuable type-strain genomes for metagenomic binning, comparative biology and taxonomic classification.</title>
        <authorList>
            <person name="Goeker M."/>
        </authorList>
    </citation>
    <scope>NUCLEOTIDE SEQUENCE [LARGE SCALE GENOMIC DNA]</scope>
    <source>
        <strain evidence="1 2">DSM 25528</strain>
    </source>
</reference>
<organism evidence="1 2">
    <name type="scientific">Ciceribacter lividus</name>
    <dbReference type="NCBI Taxonomy" id="1197950"/>
    <lineage>
        <taxon>Bacteria</taxon>
        <taxon>Pseudomonadati</taxon>
        <taxon>Pseudomonadota</taxon>
        <taxon>Alphaproteobacteria</taxon>
        <taxon>Hyphomicrobiales</taxon>
        <taxon>Rhizobiaceae</taxon>
        <taxon>Ciceribacter</taxon>
    </lineage>
</organism>
<protein>
    <submittedName>
        <fullName evidence="1">Uncharacterized protein</fullName>
    </submittedName>
</protein>
<keyword evidence="2" id="KW-1185">Reference proteome</keyword>
<dbReference type="AlphaFoldDB" id="A0A6I7HTN6"/>
<accession>A0A6I7HTN6</accession>
<gene>
    <name evidence="1" type="ORF">DFR48_101343</name>
</gene>
<comment type="caution">
    <text evidence="1">The sequence shown here is derived from an EMBL/GenBank/DDBJ whole genome shotgun (WGS) entry which is preliminary data.</text>
</comment>
<dbReference type="EMBL" id="QPIX01000001">
    <property type="protein sequence ID" value="RCW28332.1"/>
    <property type="molecule type" value="Genomic_DNA"/>
</dbReference>